<gene>
    <name evidence="8" type="ORF">SteCoe_8507</name>
</gene>
<evidence type="ECO:0000256" key="7">
    <source>
        <dbReference type="RuleBase" id="RU000488"/>
    </source>
</evidence>
<feature type="repeat" description="Solcar" evidence="6">
    <location>
        <begin position="3"/>
        <end position="82"/>
    </location>
</feature>
<comment type="similarity">
    <text evidence="7">Belongs to the mitochondrial carrier (TC 2.A.29) family.</text>
</comment>
<reference evidence="8 9" key="1">
    <citation type="submission" date="2016-11" db="EMBL/GenBank/DDBJ databases">
        <title>The macronuclear genome of Stentor coeruleus: a giant cell with tiny introns.</title>
        <authorList>
            <person name="Slabodnick M."/>
            <person name="Ruby J.G."/>
            <person name="Reiff S.B."/>
            <person name="Swart E.C."/>
            <person name="Gosai S."/>
            <person name="Prabakaran S."/>
            <person name="Witkowska E."/>
            <person name="Larue G.E."/>
            <person name="Fisher S."/>
            <person name="Freeman R.M."/>
            <person name="Gunawardena J."/>
            <person name="Chu W."/>
            <person name="Stover N.A."/>
            <person name="Gregory B.D."/>
            <person name="Nowacki M."/>
            <person name="Derisi J."/>
            <person name="Roy S.W."/>
            <person name="Marshall W.F."/>
            <person name="Sood P."/>
        </authorList>
    </citation>
    <scope>NUCLEOTIDE SEQUENCE [LARGE SCALE GENOMIC DNA]</scope>
    <source>
        <strain evidence="8">WM001</strain>
    </source>
</reference>
<evidence type="ECO:0008006" key="10">
    <source>
        <dbReference type="Google" id="ProtNLM"/>
    </source>
</evidence>
<comment type="caution">
    <text evidence="8">The sequence shown here is derived from an EMBL/GenBank/DDBJ whole genome shotgun (WGS) entry which is preliminary data.</text>
</comment>
<dbReference type="GO" id="GO:0005739">
    <property type="term" value="C:mitochondrion"/>
    <property type="evidence" value="ECO:0007669"/>
    <property type="project" value="TreeGrafter"/>
</dbReference>
<evidence type="ECO:0000313" key="8">
    <source>
        <dbReference type="EMBL" id="OMJ89400.1"/>
    </source>
</evidence>
<dbReference type="InterPro" id="IPR023395">
    <property type="entry name" value="MCP_dom_sf"/>
</dbReference>
<sequence>MDNTFIRGSISGLITAGLVQPLDVIKTTILTVNRNFSISQSQSFIKQQYGLQGYWRGLRPACYKAFIGSGITFYYLEALKSLIPPSNTGFTSNSIIAMISRGLTIITLSPLSIIKVRMEAPQGTGYQSVSEGITRIYTEEGIKGYFRGLTSSLLRDLPFAGLAYGFYELFSDIFSSLSGVEKPTLIHRAAAGATAGFTATLLTQPFDIIKTRQQFSHISNHNDHKYKNIFDAFVKIYQNEGIAGYTIGLKIRLIERSSAFTIVWVIYEKLKLIGMNKD</sequence>
<feature type="repeat" description="Solcar" evidence="6">
    <location>
        <begin position="88"/>
        <end position="173"/>
    </location>
</feature>
<dbReference type="Gene3D" id="1.50.40.10">
    <property type="entry name" value="Mitochondrial carrier domain"/>
    <property type="match status" value="1"/>
</dbReference>
<dbReference type="InterPro" id="IPR018108">
    <property type="entry name" value="MCP_transmembrane"/>
</dbReference>
<name>A0A1R2CKD3_9CILI</name>
<keyword evidence="4" id="KW-0677">Repeat</keyword>
<dbReference type="InterPro" id="IPR002067">
    <property type="entry name" value="MCP"/>
</dbReference>
<keyword evidence="3 6" id="KW-0812">Transmembrane</keyword>
<dbReference type="PRINTS" id="PR00926">
    <property type="entry name" value="MITOCARRIER"/>
</dbReference>
<keyword evidence="5 6" id="KW-0472">Membrane</keyword>
<dbReference type="GO" id="GO:0016020">
    <property type="term" value="C:membrane"/>
    <property type="evidence" value="ECO:0007669"/>
    <property type="project" value="UniProtKB-SubCell"/>
</dbReference>
<dbReference type="AlphaFoldDB" id="A0A1R2CKD3"/>
<evidence type="ECO:0000256" key="2">
    <source>
        <dbReference type="ARBA" id="ARBA00022448"/>
    </source>
</evidence>
<evidence type="ECO:0000313" key="9">
    <source>
        <dbReference type="Proteomes" id="UP000187209"/>
    </source>
</evidence>
<dbReference type="GO" id="GO:1904983">
    <property type="term" value="P:glycine import into mitochondrion"/>
    <property type="evidence" value="ECO:0007669"/>
    <property type="project" value="TreeGrafter"/>
</dbReference>
<keyword evidence="9" id="KW-1185">Reference proteome</keyword>
<dbReference type="Proteomes" id="UP000187209">
    <property type="component" value="Unassembled WGS sequence"/>
</dbReference>
<evidence type="ECO:0000256" key="4">
    <source>
        <dbReference type="ARBA" id="ARBA00022737"/>
    </source>
</evidence>
<dbReference type="PANTHER" id="PTHR46181:SF3">
    <property type="entry name" value="MITOCHONDRIAL GLYCINE TRANSPORTER"/>
    <property type="match status" value="1"/>
</dbReference>
<evidence type="ECO:0000256" key="3">
    <source>
        <dbReference type="ARBA" id="ARBA00022692"/>
    </source>
</evidence>
<protein>
    <recommendedName>
        <fullName evidence="10">Solute carrier family 25 member 38 homolog</fullName>
    </recommendedName>
</protein>
<feature type="repeat" description="Solcar" evidence="6">
    <location>
        <begin position="183"/>
        <end position="273"/>
    </location>
</feature>
<accession>A0A1R2CKD3</accession>
<dbReference type="SUPFAM" id="SSF103506">
    <property type="entry name" value="Mitochondrial carrier"/>
    <property type="match status" value="1"/>
</dbReference>
<evidence type="ECO:0000256" key="1">
    <source>
        <dbReference type="ARBA" id="ARBA00004141"/>
    </source>
</evidence>
<dbReference type="Pfam" id="PF00153">
    <property type="entry name" value="Mito_carr"/>
    <property type="match status" value="3"/>
</dbReference>
<evidence type="ECO:0000256" key="6">
    <source>
        <dbReference type="PROSITE-ProRule" id="PRU00282"/>
    </source>
</evidence>
<dbReference type="GO" id="GO:0015187">
    <property type="term" value="F:glycine transmembrane transporter activity"/>
    <property type="evidence" value="ECO:0007669"/>
    <property type="project" value="TreeGrafter"/>
</dbReference>
<dbReference type="OrthoDB" id="310160at2759"/>
<keyword evidence="2 7" id="KW-0813">Transport</keyword>
<comment type="subcellular location">
    <subcellularLocation>
        <location evidence="1">Membrane</location>
        <topology evidence="1">Multi-pass membrane protein</topology>
    </subcellularLocation>
</comment>
<dbReference type="PANTHER" id="PTHR46181">
    <property type="entry name" value="MITOCHONDRIAL GLYCINE TRANSPORTER"/>
    <property type="match status" value="1"/>
</dbReference>
<organism evidence="8 9">
    <name type="scientific">Stentor coeruleus</name>
    <dbReference type="NCBI Taxonomy" id="5963"/>
    <lineage>
        <taxon>Eukaryota</taxon>
        <taxon>Sar</taxon>
        <taxon>Alveolata</taxon>
        <taxon>Ciliophora</taxon>
        <taxon>Postciliodesmatophora</taxon>
        <taxon>Heterotrichea</taxon>
        <taxon>Heterotrichida</taxon>
        <taxon>Stentoridae</taxon>
        <taxon>Stentor</taxon>
    </lineage>
</organism>
<evidence type="ECO:0000256" key="5">
    <source>
        <dbReference type="ARBA" id="ARBA00023136"/>
    </source>
</evidence>
<proteinExistence type="inferred from homology"/>
<dbReference type="EMBL" id="MPUH01000127">
    <property type="protein sequence ID" value="OMJ89400.1"/>
    <property type="molecule type" value="Genomic_DNA"/>
</dbReference>
<dbReference type="PROSITE" id="PS50920">
    <property type="entry name" value="SOLCAR"/>
    <property type="match status" value="3"/>
</dbReference>